<dbReference type="PANTHER" id="PTHR24064">
    <property type="entry name" value="SOLUTE CARRIER FAMILY 22 MEMBER"/>
    <property type="match status" value="1"/>
</dbReference>
<accession>A0AA38HN36</accession>
<dbReference type="CDD" id="cd17317">
    <property type="entry name" value="MFS_SLC22"/>
    <property type="match status" value="1"/>
</dbReference>
<feature type="transmembrane region" description="Helical" evidence="5">
    <location>
        <begin position="148"/>
        <end position="171"/>
    </location>
</feature>
<feature type="transmembrane region" description="Helical" evidence="5">
    <location>
        <begin position="177"/>
        <end position="195"/>
    </location>
</feature>
<protein>
    <recommendedName>
        <fullName evidence="6">Major facilitator superfamily (MFS) profile domain-containing protein</fullName>
    </recommendedName>
</protein>
<keyword evidence="4 5" id="KW-0472">Membrane</keyword>
<dbReference type="GO" id="GO:0022857">
    <property type="term" value="F:transmembrane transporter activity"/>
    <property type="evidence" value="ECO:0007669"/>
    <property type="project" value="InterPro"/>
</dbReference>
<dbReference type="Pfam" id="PF00083">
    <property type="entry name" value="Sugar_tr"/>
    <property type="match status" value="1"/>
</dbReference>
<comment type="caution">
    <text evidence="7">The sequence shown here is derived from an EMBL/GenBank/DDBJ whole genome shotgun (WGS) entry which is preliminary data.</text>
</comment>
<dbReference type="Proteomes" id="UP001168821">
    <property type="component" value="Unassembled WGS sequence"/>
</dbReference>
<dbReference type="InterPro" id="IPR036259">
    <property type="entry name" value="MFS_trans_sf"/>
</dbReference>
<organism evidence="7 8">
    <name type="scientific">Zophobas morio</name>
    <dbReference type="NCBI Taxonomy" id="2755281"/>
    <lineage>
        <taxon>Eukaryota</taxon>
        <taxon>Metazoa</taxon>
        <taxon>Ecdysozoa</taxon>
        <taxon>Arthropoda</taxon>
        <taxon>Hexapoda</taxon>
        <taxon>Insecta</taxon>
        <taxon>Pterygota</taxon>
        <taxon>Neoptera</taxon>
        <taxon>Endopterygota</taxon>
        <taxon>Coleoptera</taxon>
        <taxon>Polyphaga</taxon>
        <taxon>Cucujiformia</taxon>
        <taxon>Tenebrionidae</taxon>
        <taxon>Zophobas</taxon>
    </lineage>
</organism>
<evidence type="ECO:0000256" key="1">
    <source>
        <dbReference type="ARBA" id="ARBA00004141"/>
    </source>
</evidence>
<evidence type="ECO:0000256" key="2">
    <source>
        <dbReference type="ARBA" id="ARBA00022692"/>
    </source>
</evidence>
<keyword evidence="2 5" id="KW-0812">Transmembrane</keyword>
<evidence type="ECO:0000313" key="8">
    <source>
        <dbReference type="Proteomes" id="UP001168821"/>
    </source>
</evidence>
<dbReference type="InterPro" id="IPR005828">
    <property type="entry name" value="MFS_sugar_transport-like"/>
</dbReference>
<evidence type="ECO:0000313" key="7">
    <source>
        <dbReference type="EMBL" id="KAJ3640786.1"/>
    </source>
</evidence>
<feature type="transmembrane region" description="Helical" evidence="5">
    <location>
        <begin position="380"/>
        <end position="397"/>
    </location>
</feature>
<dbReference type="InterPro" id="IPR020846">
    <property type="entry name" value="MFS_dom"/>
</dbReference>
<feature type="transmembrane region" description="Helical" evidence="5">
    <location>
        <begin position="349"/>
        <end position="368"/>
    </location>
</feature>
<dbReference type="PROSITE" id="PS50850">
    <property type="entry name" value="MFS"/>
    <property type="match status" value="1"/>
</dbReference>
<comment type="subcellular location">
    <subcellularLocation>
        <location evidence="1">Membrane</location>
        <topology evidence="1">Multi-pass membrane protein</topology>
    </subcellularLocation>
</comment>
<keyword evidence="8" id="KW-1185">Reference proteome</keyword>
<feature type="domain" description="Major facilitator superfamily (MFS) profile" evidence="6">
    <location>
        <begin position="67"/>
        <end position="491"/>
    </location>
</feature>
<evidence type="ECO:0000259" key="6">
    <source>
        <dbReference type="PROSITE" id="PS50850"/>
    </source>
</evidence>
<evidence type="ECO:0000256" key="3">
    <source>
        <dbReference type="ARBA" id="ARBA00022989"/>
    </source>
</evidence>
<reference evidence="7" key="1">
    <citation type="journal article" date="2023" name="G3 (Bethesda)">
        <title>Whole genome assemblies of Zophobas morio and Tenebrio molitor.</title>
        <authorList>
            <person name="Kaur S."/>
            <person name="Stinson S.A."/>
            <person name="diCenzo G.C."/>
        </authorList>
    </citation>
    <scope>NUCLEOTIDE SEQUENCE</scope>
    <source>
        <strain evidence="7">QUZm001</strain>
    </source>
</reference>
<evidence type="ECO:0000256" key="4">
    <source>
        <dbReference type="ARBA" id="ARBA00023136"/>
    </source>
</evidence>
<feature type="transmembrane region" description="Helical" evidence="5">
    <location>
        <begin position="320"/>
        <end position="343"/>
    </location>
</feature>
<evidence type="ECO:0000256" key="5">
    <source>
        <dbReference type="SAM" id="Phobius"/>
    </source>
</evidence>
<feature type="transmembrane region" description="Helical" evidence="5">
    <location>
        <begin position="116"/>
        <end position="136"/>
    </location>
</feature>
<sequence>MLPGKKEAMEKANIQEHDGESEKFIEVPDTENDIIEKTISPLGRWQVFVSIISCMVKFPVAWIQLSIVFIAPPASFTCVDNTTNTCSENCTSYVYDRSIFTETIITEWNLVCDKAYMANLAQTVTMLGILSGNVLFGYFSDKFGRRNPLIAGVLLQIVCGMGAAFSKWFILFLVMRFFTAFATGGTMVTSFVLVMEIVGAKWRTTFGIIYQIPFSFGHLLLPVFAYYLREWRYFHVAICIPSILLLSYYWVLPESPRWLLTVGKHEKAIQVLEKAAHHNRLTVENIQPDVHHHVQKKEPGNDQQAGNIVDLFRTPIIRMYTICIGFNWFASGLCFFGGAQYIGQLGGNIFVNVALSAVIQIPGTLFSIWSLQAWGRRNTLIFSNLLSAGSCILIGLVPPQPAWIRSGLSCVDMFALAISFPTVYIYSGELFPTVVRNIGVGSSSMFARAGSMVAPFVAGLVLVREWLPMAVFGVVPLIGAALCLKLPETVNCKLPDTVEEAEELAKKK</sequence>
<keyword evidence="3 5" id="KW-1133">Transmembrane helix</keyword>
<feature type="transmembrane region" description="Helical" evidence="5">
    <location>
        <begin position="466"/>
        <end position="484"/>
    </location>
</feature>
<feature type="transmembrane region" description="Helical" evidence="5">
    <location>
        <begin position="403"/>
        <end position="426"/>
    </location>
</feature>
<proteinExistence type="predicted"/>
<dbReference type="Gene3D" id="1.20.1250.20">
    <property type="entry name" value="MFS general substrate transporter like domains"/>
    <property type="match status" value="1"/>
</dbReference>
<feature type="transmembrane region" description="Helical" evidence="5">
    <location>
        <begin position="47"/>
        <end position="71"/>
    </location>
</feature>
<dbReference type="GO" id="GO:0016020">
    <property type="term" value="C:membrane"/>
    <property type="evidence" value="ECO:0007669"/>
    <property type="project" value="UniProtKB-SubCell"/>
</dbReference>
<dbReference type="SUPFAM" id="SSF103473">
    <property type="entry name" value="MFS general substrate transporter"/>
    <property type="match status" value="1"/>
</dbReference>
<gene>
    <name evidence="7" type="ORF">Zmor_027327</name>
</gene>
<dbReference type="EMBL" id="JALNTZ010000009">
    <property type="protein sequence ID" value="KAJ3640786.1"/>
    <property type="molecule type" value="Genomic_DNA"/>
</dbReference>
<name>A0AA38HN36_9CUCU</name>
<feature type="transmembrane region" description="Helical" evidence="5">
    <location>
        <begin position="207"/>
        <end position="227"/>
    </location>
</feature>
<dbReference type="AlphaFoldDB" id="A0AA38HN36"/>
<feature type="transmembrane region" description="Helical" evidence="5">
    <location>
        <begin position="233"/>
        <end position="251"/>
    </location>
</feature>